<protein>
    <submittedName>
        <fullName evidence="1">Uncharacterized protein</fullName>
    </submittedName>
</protein>
<gene>
    <name evidence="1" type="ORF">MNBD_NITROSPINAE01-1404</name>
</gene>
<reference evidence="1" key="1">
    <citation type="submission" date="2018-06" db="EMBL/GenBank/DDBJ databases">
        <authorList>
            <person name="Zhirakovskaya E."/>
        </authorList>
    </citation>
    <scope>NUCLEOTIDE SEQUENCE</scope>
</reference>
<feature type="non-terminal residue" evidence="1">
    <location>
        <position position="1"/>
    </location>
</feature>
<proteinExistence type="predicted"/>
<dbReference type="AlphaFoldDB" id="A0A3B1BX05"/>
<name>A0A3B1BX05_9ZZZZ</name>
<accession>A0A3B1BX05</accession>
<organism evidence="1">
    <name type="scientific">hydrothermal vent metagenome</name>
    <dbReference type="NCBI Taxonomy" id="652676"/>
    <lineage>
        <taxon>unclassified sequences</taxon>
        <taxon>metagenomes</taxon>
        <taxon>ecological metagenomes</taxon>
    </lineage>
</organism>
<evidence type="ECO:0000313" key="1">
    <source>
        <dbReference type="EMBL" id="VAX16354.1"/>
    </source>
</evidence>
<sequence length="25" mass="2918">PNSPFKINEIITSTFMLKFVLEYAD</sequence>
<dbReference type="EMBL" id="UOGC01000026">
    <property type="protein sequence ID" value="VAX16354.1"/>
    <property type="molecule type" value="Genomic_DNA"/>
</dbReference>